<sequence>MGADFMQIADAGEGEATVGPISAQVIVYDLNFTGRANNAQGVPEEEFKPQLWRLGSITNCAS</sequence>
<evidence type="ECO:0000313" key="1">
    <source>
        <dbReference type="EMBL" id="GAA4929093.1"/>
    </source>
</evidence>
<evidence type="ECO:0000313" key="2">
    <source>
        <dbReference type="Proteomes" id="UP001409585"/>
    </source>
</evidence>
<name>A0AAV3TWU3_9ALTE</name>
<dbReference type="AlphaFoldDB" id="A0AAV3TWU3"/>
<reference evidence="2" key="1">
    <citation type="journal article" date="2019" name="Int. J. Syst. Evol. Microbiol.">
        <title>The Global Catalogue of Microorganisms (GCM) 10K type strain sequencing project: providing services to taxonomists for standard genome sequencing and annotation.</title>
        <authorList>
            <consortium name="The Broad Institute Genomics Platform"/>
            <consortium name="The Broad Institute Genome Sequencing Center for Infectious Disease"/>
            <person name="Wu L."/>
            <person name="Ma J."/>
        </authorList>
    </citation>
    <scope>NUCLEOTIDE SEQUENCE [LARGE SCALE GENOMIC DNA]</scope>
    <source>
        <strain evidence="2">JCM 19134</strain>
    </source>
</reference>
<protein>
    <submittedName>
        <fullName evidence="1">Uncharacterized protein</fullName>
    </submittedName>
</protein>
<accession>A0AAV3TWU3</accession>
<comment type="caution">
    <text evidence="1">The sequence shown here is derived from an EMBL/GenBank/DDBJ whole genome shotgun (WGS) entry which is preliminary data.</text>
</comment>
<dbReference type="Proteomes" id="UP001409585">
    <property type="component" value="Unassembled WGS sequence"/>
</dbReference>
<dbReference type="EMBL" id="BAABLX010000001">
    <property type="protein sequence ID" value="GAA4929093.1"/>
    <property type="molecule type" value="Genomic_DNA"/>
</dbReference>
<gene>
    <name evidence="1" type="ORF">GCM10025791_00930</name>
</gene>
<proteinExistence type="predicted"/>
<organism evidence="1 2">
    <name type="scientific">Halioxenophilus aromaticivorans</name>
    <dbReference type="NCBI Taxonomy" id="1306992"/>
    <lineage>
        <taxon>Bacteria</taxon>
        <taxon>Pseudomonadati</taxon>
        <taxon>Pseudomonadota</taxon>
        <taxon>Gammaproteobacteria</taxon>
        <taxon>Alteromonadales</taxon>
        <taxon>Alteromonadaceae</taxon>
        <taxon>Halioxenophilus</taxon>
    </lineage>
</organism>
<keyword evidence="2" id="KW-1185">Reference proteome</keyword>